<protein>
    <submittedName>
        <fullName evidence="3">Pilus assembly protein</fullName>
    </submittedName>
</protein>
<keyword evidence="1" id="KW-0812">Transmembrane</keyword>
<evidence type="ECO:0000313" key="4">
    <source>
        <dbReference type="Proteomes" id="UP000249499"/>
    </source>
</evidence>
<feature type="transmembrane region" description="Helical" evidence="1">
    <location>
        <begin position="21"/>
        <end position="41"/>
    </location>
</feature>
<dbReference type="AlphaFoldDB" id="A0AAF1K8U5"/>
<feature type="domain" description="VWFA" evidence="2">
    <location>
        <begin position="167"/>
        <end position="383"/>
    </location>
</feature>
<dbReference type="InterPro" id="IPR028087">
    <property type="entry name" value="Tad_N"/>
</dbReference>
<dbReference type="KEGG" id="rtu:PR017_12235"/>
<dbReference type="InterPro" id="IPR036465">
    <property type="entry name" value="vWFA_dom_sf"/>
</dbReference>
<accession>A0AAF1K8U5</accession>
<dbReference type="RefSeq" id="WP_111219017.1">
    <property type="nucleotide sequence ID" value="NZ_CP117255.1"/>
</dbReference>
<gene>
    <name evidence="3" type="ORF">PR017_12235</name>
</gene>
<reference evidence="3 4" key="1">
    <citation type="journal article" date="2018" name="Sci. Rep.">
        <title>Rhizobium tumorigenes sp. nov., a novel plant tumorigenic bacterium isolated from cane gall tumors on thornless blackberry.</title>
        <authorList>
            <person name="Kuzmanovi N."/>
            <person name="Smalla K."/>
            <person name="Gronow S."/>
            <person name="PuBawska J."/>
        </authorList>
    </citation>
    <scope>NUCLEOTIDE SEQUENCE [LARGE SCALE GENOMIC DNA]</scope>
    <source>
        <strain evidence="3 4">1078</strain>
    </source>
</reference>
<dbReference type="Pfam" id="PF00092">
    <property type="entry name" value="VWA"/>
    <property type="match status" value="1"/>
</dbReference>
<sequence>MSTSFKSGFGVRRFFSDRSGNFGILTALAVPVVFAGAGVAVDVSNMVLSKNQVQNATDAAALATASALAAGDIDSTTATQFGKDFVTGQMANYMAGDATALAAIKSSTTVSVTQAANGATGKIFSVSVSSGYNMNVNGLTRLLGLNTVKIGAGSSTSSATESKNALSMYLVLDRSGSMDEDTATVNATTPTKTVCDLAIGNFCFRQRTVTNYYSKMESLKIAVTNLTAQLKKADPNMLYVRTGGDSYNNQAQTASALTWGTSDISSYVNKLTADGTTDSSGAFKNAYEALMASTEDTAHHNKNGQVPTKYIVFMTDGDNNVANADATTRTYCDKARTAGMQVYTVALMAPSNGQALLNYCATSPSTYFKAENSDDLIAAFKAIGEKATLQLTLMTK</sequence>
<evidence type="ECO:0000313" key="3">
    <source>
        <dbReference type="EMBL" id="WFR94592.1"/>
    </source>
</evidence>
<organism evidence="3 4">
    <name type="scientific">Rhizobium tumorigenes</name>
    <dbReference type="NCBI Taxonomy" id="2041385"/>
    <lineage>
        <taxon>Bacteria</taxon>
        <taxon>Pseudomonadati</taxon>
        <taxon>Pseudomonadota</taxon>
        <taxon>Alphaproteobacteria</taxon>
        <taxon>Hyphomicrobiales</taxon>
        <taxon>Rhizobiaceae</taxon>
        <taxon>Rhizobium/Agrobacterium group</taxon>
        <taxon>Rhizobium</taxon>
    </lineage>
</organism>
<keyword evidence="1" id="KW-0472">Membrane</keyword>
<name>A0AAF1K8U5_9HYPH</name>
<dbReference type="InterPro" id="IPR002035">
    <property type="entry name" value="VWF_A"/>
</dbReference>
<dbReference type="Pfam" id="PF13400">
    <property type="entry name" value="Tad"/>
    <property type="match status" value="1"/>
</dbReference>
<proteinExistence type="predicted"/>
<dbReference type="Proteomes" id="UP000249499">
    <property type="component" value="Chromosome"/>
</dbReference>
<dbReference type="EMBL" id="CP117255">
    <property type="protein sequence ID" value="WFR94592.1"/>
    <property type="molecule type" value="Genomic_DNA"/>
</dbReference>
<evidence type="ECO:0000259" key="2">
    <source>
        <dbReference type="PROSITE" id="PS50234"/>
    </source>
</evidence>
<dbReference type="SUPFAM" id="SSF53300">
    <property type="entry name" value="vWA-like"/>
    <property type="match status" value="1"/>
</dbReference>
<reference evidence="4" key="2">
    <citation type="journal article" date="2023" name="MicrobiologyOpen">
        <title>Genomics of the tumorigenes clade of the family Rhizobiaceae and description of Rhizobium rhododendri sp. nov.</title>
        <authorList>
            <person name="Kuzmanovic N."/>
            <person name="diCenzo G.C."/>
            <person name="Bunk B."/>
            <person name="Sproeer C."/>
            <person name="Fruehling A."/>
            <person name="Neumann-Schaal M."/>
            <person name="Overmann J."/>
            <person name="Smalla K."/>
        </authorList>
    </citation>
    <scope>NUCLEOTIDE SEQUENCE [LARGE SCALE GENOMIC DNA]</scope>
    <source>
        <strain evidence="4">1078</strain>
    </source>
</reference>
<keyword evidence="4" id="KW-1185">Reference proteome</keyword>
<keyword evidence="1" id="KW-1133">Transmembrane helix</keyword>
<evidence type="ECO:0000256" key="1">
    <source>
        <dbReference type="SAM" id="Phobius"/>
    </source>
</evidence>
<dbReference type="PROSITE" id="PS50234">
    <property type="entry name" value="VWFA"/>
    <property type="match status" value="1"/>
</dbReference>
<dbReference type="Gene3D" id="3.40.50.410">
    <property type="entry name" value="von Willebrand factor, type A domain"/>
    <property type="match status" value="1"/>
</dbReference>